<dbReference type="SUPFAM" id="SSF52540">
    <property type="entry name" value="P-loop containing nucleoside triphosphate hydrolases"/>
    <property type="match status" value="1"/>
</dbReference>
<dbReference type="PANTHER" id="PTHR42935">
    <property type="entry name" value="SLR0930 PROTEIN"/>
    <property type="match status" value="1"/>
</dbReference>
<dbReference type="InterPro" id="IPR027417">
    <property type="entry name" value="P-loop_NTPase"/>
</dbReference>
<evidence type="ECO:0000259" key="1">
    <source>
        <dbReference type="SMART" id="SM00382"/>
    </source>
</evidence>
<dbReference type="STRING" id="1121455.SAMN02745728_00575"/>
<name>A0A1M7S8H2_9BACT</name>
<gene>
    <name evidence="2" type="ORF">SAMN02745728_00575</name>
</gene>
<dbReference type="RefSeq" id="WP_072696279.1">
    <property type="nucleotide sequence ID" value="NZ_FRDI01000003.1"/>
</dbReference>
<dbReference type="OrthoDB" id="9812140at2"/>
<evidence type="ECO:0000313" key="2">
    <source>
        <dbReference type="EMBL" id="SHN54718.1"/>
    </source>
</evidence>
<feature type="domain" description="AAA+ ATPase" evidence="1">
    <location>
        <begin position="177"/>
        <end position="318"/>
    </location>
</feature>
<accession>A0A1M7S8H2</accession>
<dbReference type="Proteomes" id="UP000186469">
    <property type="component" value="Unassembled WGS sequence"/>
</dbReference>
<dbReference type="InterPro" id="IPR003593">
    <property type="entry name" value="AAA+_ATPase"/>
</dbReference>
<keyword evidence="3" id="KW-1185">Reference proteome</keyword>
<sequence length="372" mass="42525">MLIFNINTNDSVFSPKEIIKFAESSAVTTNVTKEYAIMLLLKDKNVLSQICEQSENVGESLKKAALADLRKLMEYLKELTIKNYIPSIKRTLFFSDYQKSIEDLVEESSTEKILEKLICHYKKFGGGELAQYIAFYWRGGLCGVSSPDDIKLDELFCVEAQKQILKQNIKSFLQGNPTNNVILYGNSGGGKSSIVKALLNEYYTEGLRLVQIFKDDLSELTQLMSEIKNKSFKYIIFLDDLSFESNELGYKNLKVLLDGNIEKQPQNVLIYATSNRRHLIGETWNERQGEDVHVSDTRNEKMSLAERFGLRVYFGSLSQPEYLEIVKSILLKHEVSMTEEIQASAIEWELDYNGRSGRTAMQFVKNLLNNKS</sequence>
<dbReference type="EMBL" id="FRDI01000003">
    <property type="protein sequence ID" value="SHN54718.1"/>
    <property type="molecule type" value="Genomic_DNA"/>
</dbReference>
<proteinExistence type="predicted"/>
<reference evidence="2 3" key="1">
    <citation type="submission" date="2016-12" db="EMBL/GenBank/DDBJ databases">
        <authorList>
            <person name="Song W.-J."/>
            <person name="Kurnit D.M."/>
        </authorList>
    </citation>
    <scope>NUCLEOTIDE SEQUENCE [LARGE SCALE GENOMIC DNA]</scope>
    <source>
        <strain evidence="2 3">DSM 11393</strain>
    </source>
</reference>
<dbReference type="Gene3D" id="3.40.50.300">
    <property type="entry name" value="P-loop containing nucleotide triphosphate hydrolases"/>
    <property type="match status" value="1"/>
</dbReference>
<dbReference type="CDD" id="cd00009">
    <property type="entry name" value="AAA"/>
    <property type="match status" value="1"/>
</dbReference>
<dbReference type="InterPro" id="IPR008533">
    <property type="entry name" value="DUF815"/>
</dbReference>
<organism evidence="2 3">
    <name type="scientific">Desulfovibrio litoralis DSM 11393</name>
    <dbReference type="NCBI Taxonomy" id="1121455"/>
    <lineage>
        <taxon>Bacteria</taxon>
        <taxon>Pseudomonadati</taxon>
        <taxon>Thermodesulfobacteriota</taxon>
        <taxon>Desulfovibrionia</taxon>
        <taxon>Desulfovibrionales</taxon>
        <taxon>Desulfovibrionaceae</taxon>
        <taxon>Desulfovibrio</taxon>
    </lineage>
</organism>
<dbReference type="Pfam" id="PF05673">
    <property type="entry name" value="DUF815"/>
    <property type="match status" value="1"/>
</dbReference>
<dbReference type="AlphaFoldDB" id="A0A1M7S8H2"/>
<protein>
    <recommendedName>
        <fullName evidence="1">AAA+ ATPase domain-containing protein</fullName>
    </recommendedName>
</protein>
<evidence type="ECO:0000313" key="3">
    <source>
        <dbReference type="Proteomes" id="UP000186469"/>
    </source>
</evidence>
<dbReference type="PANTHER" id="PTHR42935:SF1">
    <property type="entry name" value="SLR0930 PROTEIN"/>
    <property type="match status" value="1"/>
</dbReference>
<dbReference type="SMART" id="SM00382">
    <property type="entry name" value="AAA"/>
    <property type="match status" value="1"/>
</dbReference>